<dbReference type="InterPro" id="IPR018306">
    <property type="entry name" value="Phage_T5_Orf172_DNA-bd"/>
</dbReference>
<evidence type="ECO:0000313" key="3">
    <source>
        <dbReference type="EMBL" id="KAK7726145.1"/>
    </source>
</evidence>
<dbReference type="PANTHER" id="PTHR28094:SF1">
    <property type="entry name" value="MEIOTICALLY UP-REGULATED GENE 113 PROTEIN"/>
    <property type="match status" value="1"/>
</dbReference>
<keyword evidence="4" id="KW-1185">Reference proteome</keyword>
<dbReference type="Proteomes" id="UP001430848">
    <property type="component" value="Unassembled WGS sequence"/>
</dbReference>
<protein>
    <recommendedName>
        <fullName evidence="2">Bacteriophage T5 Orf172 DNA-binding domain-containing protein</fullName>
    </recommendedName>
</protein>
<comment type="caution">
    <text evidence="3">The sequence shown here is derived from an EMBL/GenBank/DDBJ whole genome shotgun (WGS) entry which is preliminary data.</text>
</comment>
<reference evidence="3 4" key="1">
    <citation type="submission" date="2024-02" db="EMBL/GenBank/DDBJ databases">
        <title>De novo assembly and annotation of 12 fungi associated with fruit tree decline syndrome in Ontario, Canada.</title>
        <authorList>
            <person name="Sulman M."/>
            <person name="Ellouze W."/>
            <person name="Ilyukhin E."/>
        </authorList>
    </citation>
    <scope>NUCLEOTIDE SEQUENCE [LARGE SCALE GENOMIC DNA]</scope>
    <source>
        <strain evidence="3 4">M169</strain>
    </source>
</reference>
<proteinExistence type="predicted"/>
<feature type="domain" description="Bacteriophage T5 Orf172 DNA-binding" evidence="2">
    <location>
        <begin position="2"/>
        <end position="45"/>
    </location>
</feature>
<sequence>MVERVVHTQLHNSRLRDVGCAGCGTRHEEWFELDVVRAEHLVALWKAFAECYPYDEQGEMLPAWRERLEKLDLGDADCWEHFVHWPPYARSEAGSPQELEAETAPAGLVEGLISPSSGGSSGRGQSG</sequence>
<name>A0ABR1P4G7_DIAER</name>
<gene>
    <name evidence="3" type="ORF">SLS63_007822</name>
</gene>
<dbReference type="Pfam" id="PF10544">
    <property type="entry name" value="T5orf172"/>
    <property type="match status" value="1"/>
</dbReference>
<accession>A0ABR1P4G7</accession>
<dbReference type="PANTHER" id="PTHR28094">
    <property type="entry name" value="MEIOTICALLY UP-REGULATED GENE 113 PROTEIN"/>
    <property type="match status" value="1"/>
</dbReference>
<dbReference type="EMBL" id="JAKNSF020000045">
    <property type="protein sequence ID" value="KAK7726145.1"/>
    <property type="molecule type" value="Genomic_DNA"/>
</dbReference>
<evidence type="ECO:0000256" key="1">
    <source>
        <dbReference type="SAM" id="MobiDB-lite"/>
    </source>
</evidence>
<evidence type="ECO:0000313" key="4">
    <source>
        <dbReference type="Proteomes" id="UP001430848"/>
    </source>
</evidence>
<dbReference type="InterPro" id="IPR053006">
    <property type="entry name" value="Meiosis_regulatory"/>
</dbReference>
<evidence type="ECO:0000259" key="2">
    <source>
        <dbReference type="Pfam" id="PF10544"/>
    </source>
</evidence>
<organism evidence="3 4">
    <name type="scientific">Diaporthe eres</name>
    <name type="common">Phomopsis oblonga</name>
    <dbReference type="NCBI Taxonomy" id="83184"/>
    <lineage>
        <taxon>Eukaryota</taxon>
        <taxon>Fungi</taxon>
        <taxon>Dikarya</taxon>
        <taxon>Ascomycota</taxon>
        <taxon>Pezizomycotina</taxon>
        <taxon>Sordariomycetes</taxon>
        <taxon>Sordariomycetidae</taxon>
        <taxon>Diaporthales</taxon>
        <taxon>Diaporthaceae</taxon>
        <taxon>Diaporthe</taxon>
        <taxon>Diaporthe eres species complex</taxon>
    </lineage>
</organism>
<feature type="region of interest" description="Disordered" evidence="1">
    <location>
        <begin position="91"/>
        <end position="127"/>
    </location>
</feature>